<protein>
    <recommendedName>
        <fullName evidence="1">non-specific serine/threonine protein kinase</fullName>
        <ecNumber evidence="1">2.7.11.1</ecNumber>
    </recommendedName>
</protein>
<dbReference type="InterPro" id="IPR008271">
    <property type="entry name" value="Ser/Thr_kinase_AS"/>
</dbReference>
<dbReference type="InterPro" id="IPR011009">
    <property type="entry name" value="Kinase-like_dom_sf"/>
</dbReference>
<accession>A0ABW4T996</accession>
<evidence type="ECO:0000259" key="8">
    <source>
        <dbReference type="PROSITE" id="PS50011"/>
    </source>
</evidence>
<comment type="caution">
    <text evidence="9">The sequence shown here is derived from an EMBL/GenBank/DDBJ whole genome shotgun (WGS) entry which is preliminary data.</text>
</comment>
<keyword evidence="6" id="KW-0067">ATP-binding</keyword>
<keyword evidence="3 9" id="KW-0808">Transferase</keyword>
<evidence type="ECO:0000256" key="1">
    <source>
        <dbReference type="ARBA" id="ARBA00012513"/>
    </source>
</evidence>
<dbReference type="InterPro" id="IPR000719">
    <property type="entry name" value="Prot_kinase_dom"/>
</dbReference>
<keyword evidence="4" id="KW-0547">Nucleotide-binding</keyword>
<dbReference type="EMBL" id="JBHUFV010000061">
    <property type="protein sequence ID" value="MFD1937963.1"/>
    <property type="molecule type" value="Genomic_DNA"/>
</dbReference>
<dbReference type="GO" id="GO:0004674">
    <property type="term" value="F:protein serine/threonine kinase activity"/>
    <property type="evidence" value="ECO:0007669"/>
    <property type="project" value="UniProtKB-EC"/>
</dbReference>
<sequence>MEYVLAGRYRLAERLGEGGAGTVWRARDERLGRDVAVKQVRIPQQLDAAGRAAFVEQAIHEARSAGRLRDPSIVMVHDVVLDQGLPWIIMDLATGRSLDKIIKESGPLPPHIVARIGLQVLSALEVAHAHGILHQDVKPANILLDADGSAMLTDFGVAAPVGGVGGGGSPGYMPPERLNGLPAGPASDLFSLGASLYTAVEGRAPFHREMQAAVAAAVLLHDPPPPERAGRELGRLILDLLAKQPERRPHPREARQRLTGSTNTTPVAFRPRRRWKLPAALAVAAVAVVGGVTYAFAVPGEGDQGRFADLPDACTLLTDAQAGALLGGGDVRRDKPMPGRCAWQVWKGSRADRSISLRLAVHRPQGGHDGPQVAKLVFDNDRSAAASSDGSIFRKSTYKIRDVQSVGEAAFAQDSYEIYQIGTGDTGQARYRVALRDSNLTAEVVYHTLEVKGVDAAGQRVAVEAARQVTSSLRG</sequence>
<evidence type="ECO:0000256" key="3">
    <source>
        <dbReference type="ARBA" id="ARBA00022679"/>
    </source>
</evidence>
<dbReference type="CDD" id="cd14014">
    <property type="entry name" value="STKc_PknB_like"/>
    <property type="match status" value="1"/>
</dbReference>
<keyword evidence="5 9" id="KW-0418">Kinase</keyword>
<dbReference type="SMART" id="SM00220">
    <property type="entry name" value="S_TKc"/>
    <property type="match status" value="1"/>
</dbReference>
<dbReference type="Proteomes" id="UP001597368">
    <property type="component" value="Unassembled WGS sequence"/>
</dbReference>
<dbReference type="PANTHER" id="PTHR43289">
    <property type="entry name" value="MITOGEN-ACTIVATED PROTEIN KINASE KINASE KINASE 20-RELATED"/>
    <property type="match status" value="1"/>
</dbReference>
<name>A0ABW4T996_9ACTN</name>
<organism evidence="9 10">
    <name type="scientific">Nonomuraea mangrovi</name>
    <dbReference type="NCBI Taxonomy" id="2316207"/>
    <lineage>
        <taxon>Bacteria</taxon>
        <taxon>Bacillati</taxon>
        <taxon>Actinomycetota</taxon>
        <taxon>Actinomycetes</taxon>
        <taxon>Streptosporangiales</taxon>
        <taxon>Streptosporangiaceae</taxon>
        <taxon>Nonomuraea</taxon>
    </lineage>
</organism>
<dbReference type="PANTHER" id="PTHR43289:SF6">
    <property type="entry name" value="SERINE_THREONINE-PROTEIN KINASE NEKL-3"/>
    <property type="match status" value="1"/>
</dbReference>
<dbReference type="PROSITE" id="PS50011">
    <property type="entry name" value="PROTEIN_KINASE_DOM"/>
    <property type="match status" value="1"/>
</dbReference>
<keyword evidence="7" id="KW-1133">Transmembrane helix</keyword>
<evidence type="ECO:0000256" key="2">
    <source>
        <dbReference type="ARBA" id="ARBA00022527"/>
    </source>
</evidence>
<dbReference type="Pfam" id="PF00069">
    <property type="entry name" value="Pkinase"/>
    <property type="match status" value="1"/>
</dbReference>
<evidence type="ECO:0000256" key="7">
    <source>
        <dbReference type="SAM" id="Phobius"/>
    </source>
</evidence>
<evidence type="ECO:0000256" key="6">
    <source>
        <dbReference type="ARBA" id="ARBA00022840"/>
    </source>
</evidence>
<reference evidence="10" key="1">
    <citation type="journal article" date="2019" name="Int. J. Syst. Evol. Microbiol.">
        <title>The Global Catalogue of Microorganisms (GCM) 10K type strain sequencing project: providing services to taxonomists for standard genome sequencing and annotation.</title>
        <authorList>
            <consortium name="The Broad Institute Genomics Platform"/>
            <consortium name="The Broad Institute Genome Sequencing Center for Infectious Disease"/>
            <person name="Wu L."/>
            <person name="Ma J."/>
        </authorList>
    </citation>
    <scope>NUCLEOTIDE SEQUENCE [LARGE SCALE GENOMIC DNA]</scope>
    <source>
        <strain evidence="10">ICMP 6774ER</strain>
    </source>
</reference>
<dbReference type="Gene3D" id="1.10.510.10">
    <property type="entry name" value="Transferase(Phosphotransferase) domain 1"/>
    <property type="match status" value="1"/>
</dbReference>
<evidence type="ECO:0000313" key="10">
    <source>
        <dbReference type="Proteomes" id="UP001597368"/>
    </source>
</evidence>
<keyword evidence="10" id="KW-1185">Reference proteome</keyword>
<dbReference type="EC" id="2.7.11.1" evidence="1"/>
<keyword evidence="2" id="KW-0723">Serine/threonine-protein kinase</keyword>
<evidence type="ECO:0000256" key="4">
    <source>
        <dbReference type="ARBA" id="ARBA00022741"/>
    </source>
</evidence>
<evidence type="ECO:0000313" key="9">
    <source>
        <dbReference type="EMBL" id="MFD1937963.1"/>
    </source>
</evidence>
<dbReference type="SUPFAM" id="SSF56112">
    <property type="entry name" value="Protein kinase-like (PK-like)"/>
    <property type="match status" value="1"/>
</dbReference>
<gene>
    <name evidence="9" type="ORF">ACFSKW_41470</name>
</gene>
<proteinExistence type="predicted"/>
<evidence type="ECO:0000256" key="5">
    <source>
        <dbReference type="ARBA" id="ARBA00022777"/>
    </source>
</evidence>
<keyword evidence="7" id="KW-0812">Transmembrane</keyword>
<keyword evidence="7" id="KW-0472">Membrane</keyword>
<feature type="domain" description="Protein kinase" evidence="8">
    <location>
        <begin position="9"/>
        <end position="268"/>
    </location>
</feature>
<feature type="transmembrane region" description="Helical" evidence="7">
    <location>
        <begin position="279"/>
        <end position="297"/>
    </location>
</feature>
<dbReference type="Gene3D" id="3.30.200.20">
    <property type="entry name" value="Phosphorylase Kinase, domain 1"/>
    <property type="match status" value="1"/>
</dbReference>
<dbReference type="PROSITE" id="PS00108">
    <property type="entry name" value="PROTEIN_KINASE_ST"/>
    <property type="match status" value="1"/>
</dbReference>